<comment type="caution">
    <text evidence="1">The sequence shown here is derived from an EMBL/GenBank/DDBJ whole genome shotgun (WGS) entry which is preliminary data.</text>
</comment>
<evidence type="ECO:0000313" key="1">
    <source>
        <dbReference type="EMBL" id="KKZ11699.1"/>
    </source>
</evidence>
<dbReference type="Proteomes" id="UP000035054">
    <property type="component" value="Unassembled WGS sequence"/>
</dbReference>
<proteinExistence type="predicted"/>
<evidence type="ECO:0000313" key="2">
    <source>
        <dbReference type="Proteomes" id="UP000035054"/>
    </source>
</evidence>
<gene>
    <name evidence="1" type="ORF">TH68_08360</name>
</gene>
<sequence>MPLIAGGAHAQGGVSPVRVALGDAGLGAGLLHRREHRLGAAAESPAAALQRAGLDVLEQDVVRAEPLPATVVHLAHVARVVAAAAVGDPAGAARHRSTRPLTPAPLQSVWVWSVAFDRPRRRLRSAVLPPRPRPCGARR</sequence>
<protein>
    <submittedName>
        <fullName evidence="1">Uncharacterized protein</fullName>
    </submittedName>
</protein>
<reference evidence="1 2" key="1">
    <citation type="submission" date="2015-01" db="EMBL/GenBank/DDBJ databases">
        <title>Lifestyle Evolution in Cyanobacterial Symbionts of Sponges.</title>
        <authorList>
            <person name="Burgsdorf I."/>
            <person name="Slaby B.M."/>
            <person name="Handley K.M."/>
            <person name="Haber M."/>
            <person name="Blom J."/>
            <person name="Marshall C.W."/>
            <person name="Gilbert J.A."/>
            <person name="Hentschel U."/>
            <person name="Steindler L."/>
        </authorList>
    </citation>
    <scope>NUCLEOTIDE SEQUENCE [LARGE SCALE GENOMIC DNA]</scope>
    <source>
        <strain evidence="1">142</strain>
    </source>
</reference>
<accession>A0A6N3X797</accession>
<dbReference type="EMBL" id="JXUO01000272">
    <property type="protein sequence ID" value="KKZ11699.1"/>
    <property type="molecule type" value="Genomic_DNA"/>
</dbReference>
<name>A0A6N3X797_9SYNE</name>
<dbReference type="AlphaFoldDB" id="A0A6N3X797"/>
<organism evidence="1 2">
    <name type="scientific">Candidatus Synechococcus spongiarum 142</name>
    <dbReference type="NCBI Taxonomy" id="1608213"/>
    <lineage>
        <taxon>Bacteria</taxon>
        <taxon>Bacillati</taxon>
        <taxon>Cyanobacteriota</taxon>
        <taxon>Cyanophyceae</taxon>
        <taxon>Synechococcales</taxon>
        <taxon>Synechococcaceae</taxon>
        <taxon>Synechococcus</taxon>
    </lineage>
</organism>